<organism evidence="1 2">
    <name type="scientific">Mesorhabditis belari</name>
    <dbReference type="NCBI Taxonomy" id="2138241"/>
    <lineage>
        <taxon>Eukaryota</taxon>
        <taxon>Metazoa</taxon>
        <taxon>Ecdysozoa</taxon>
        <taxon>Nematoda</taxon>
        <taxon>Chromadorea</taxon>
        <taxon>Rhabditida</taxon>
        <taxon>Rhabditina</taxon>
        <taxon>Rhabditomorpha</taxon>
        <taxon>Rhabditoidea</taxon>
        <taxon>Rhabditidae</taxon>
        <taxon>Mesorhabditinae</taxon>
        <taxon>Mesorhabditis</taxon>
    </lineage>
</organism>
<dbReference type="AlphaFoldDB" id="A0AAF3J372"/>
<dbReference type="InterPro" id="IPR039494">
    <property type="entry name" value="F8A"/>
</dbReference>
<dbReference type="GO" id="GO:0005769">
    <property type="term" value="C:early endosome"/>
    <property type="evidence" value="ECO:0007669"/>
    <property type="project" value="TreeGrafter"/>
</dbReference>
<name>A0AAF3J372_9BILA</name>
<dbReference type="PANTHER" id="PTHR16797">
    <property type="entry name" value="FACTOR VIII-ASSOCIATED GENE 1"/>
    <property type="match status" value="1"/>
</dbReference>
<keyword evidence="1" id="KW-1185">Reference proteome</keyword>
<dbReference type="Proteomes" id="UP000887575">
    <property type="component" value="Unassembled WGS sequence"/>
</dbReference>
<proteinExistence type="predicted"/>
<dbReference type="WBParaSite" id="MBELARI_LOCUS13370">
    <property type="protein sequence ID" value="MBELARI_LOCUS13370"/>
    <property type="gene ID" value="MBELARI_LOCUS13370"/>
</dbReference>
<dbReference type="PANTHER" id="PTHR16797:SF4">
    <property type="entry name" value="40-KDA HUNTINGTIN-ASSOCIATED PROTEIN"/>
    <property type="match status" value="1"/>
</dbReference>
<dbReference type="SUPFAM" id="SSF48452">
    <property type="entry name" value="TPR-like"/>
    <property type="match status" value="1"/>
</dbReference>
<evidence type="ECO:0000313" key="1">
    <source>
        <dbReference type="Proteomes" id="UP000887575"/>
    </source>
</evidence>
<protein>
    <submittedName>
        <fullName evidence="2">Uncharacterized protein</fullName>
    </submittedName>
</protein>
<accession>A0AAF3J372</accession>
<dbReference type="InterPro" id="IPR011990">
    <property type="entry name" value="TPR-like_helical_dom_sf"/>
</dbReference>
<dbReference type="GO" id="GO:0099518">
    <property type="term" value="P:vesicle cytoskeletal trafficking"/>
    <property type="evidence" value="ECO:0007669"/>
    <property type="project" value="TreeGrafter"/>
</dbReference>
<sequence length="306" mass="34599">MEFCDNWGELRHVVEGLKKKQLIQKPNHSTAIHQLAHIATKMKDEEWGAHAAVCHCEIAQIYAKLNEPNEERKQWEKAANEMKTEEKSHHHNRSRVFCPWTSDASACFSRAIKILMALKSLKLAAMVSLEAAKHSLEVENYLAATEHASRAVRLFEGERLCGADALRVLATAQLKTDQIEALLDTLDQLWTLSMKAWHNSTPMGKEVQKEADIATMLVICNRKARRGRQAVLKQTFENGIDFDEAGWVRGASDSPLTTSEFLLVSSLCGCLSLCQKQLAIDLYSKQCHSFFSPLCKEIFLYQLDKL</sequence>
<evidence type="ECO:0000313" key="2">
    <source>
        <dbReference type="WBParaSite" id="MBELARI_LOCUS13370"/>
    </source>
</evidence>
<reference evidence="2" key="1">
    <citation type="submission" date="2024-02" db="UniProtKB">
        <authorList>
            <consortium name="WormBaseParasite"/>
        </authorList>
    </citation>
    <scope>IDENTIFICATION</scope>
</reference>
<dbReference type="Gene3D" id="1.25.40.10">
    <property type="entry name" value="Tetratricopeptide repeat domain"/>
    <property type="match status" value="1"/>
</dbReference>